<reference evidence="1 2" key="1">
    <citation type="submission" date="2015-01" db="EMBL/GenBank/DDBJ databases">
        <title>Genome sequencing of Jeotgalibacillus soli.</title>
        <authorList>
            <person name="Goh K.M."/>
            <person name="Chan K.-G."/>
            <person name="Yaakop A.S."/>
            <person name="Ee R."/>
            <person name="Gan H.M."/>
            <person name="Chan C.S."/>
        </authorList>
    </citation>
    <scope>NUCLEOTIDE SEQUENCE [LARGE SCALE GENOMIC DNA]</scope>
    <source>
        <strain evidence="1 2">P9</strain>
    </source>
</reference>
<gene>
    <name evidence="1" type="ORF">KP78_37980</name>
</gene>
<organism evidence="1 2">
    <name type="scientific">Jeotgalibacillus soli</name>
    <dbReference type="NCBI Taxonomy" id="889306"/>
    <lineage>
        <taxon>Bacteria</taxon>
        <taxon>Bacillati</taxon>
        <taxon>Bacillota</taxon>
        <taxon>Bacilli</taxon>
        <taxon>Bacillales</taxon>
        <taxon>Caryophanaceae</taxon>
        <taxon>Jeotgalibacillus</taxon>
    </lineage>
</organism>
<dbReference type="SUPFAM" id="SSF160755">
    <property type="entry name" value="YugN-like"/>
    <property type="match status" value="1"/>
</dbReference>
<dbReference type="InterPro" id="IPR036491">
    <property type="entry name" value="YugN-like_sf"/>
</dbReference>
<keyword evidence="2" id="KW-1185">Reference proteome</keyword>
<dbReference type="Pfam" id="PF08868">
    <property type="entry name" value="YugN"/>
    <property type="match status" value="1"/>
</dbReference>
<dbReference type="AlphaFoldDB" id="A0A0C2QWY2"/>
<dbReference type="STRING" id="889306.KP78_37980"/>
<dbReference type="Gene3D" id="3.30.310.100">
    <property type="entry name" value="YugN-like"/>
    <property type="match status" value="1"/>
</dbReference>
<comment type="caution">
    <text evidence="1">The sequence shown here is derived from an EMBL/GenBank/DDBJ whole genome shotgun (WGS) entry which is preliminary data.</text>
</comment>
<evidence type="ECO:0000313" key="2">
    <source>
        <dbReference type="Proteomes" id="UP000031938"/>
    </source>
</evidence>
<accession>A0A0C2QWY2</accession>
<dbReference type="InterPro" id="IPR014967">
    <property type="entry name" value="Uncharacterised_YugN-like"/>
</dbReference>
<name>A0A0C2QWY2_9BACL</name>
<protein>
    <recommendedName>
        <fullName evidence="3">YugN-like family protein</fullName>
    </recommendedName>
</protein>
<proteinExistence type="predicted"/>
<evidence type="ECO:0008006" key="3">
    <source>
        <dbReference type="Google" id="ProtNLM"/>
    </source>
</evidence>
<evidence type="ECO:0000313" key="1">
    <source>
        <dbReference type="EMBL" id="KIL42575.1"/>
    </source>
</evidence>
<dbReference type="RefSeq" id="WP_041090972.1">
    <property type="nucleotide sequence ID" value="NZ_JXRP01000022.1"/>
</dbReference>
<dbReference type="EMBL" id="JXRP01000022">
    <property type="protein sequence ID" value="KIL42575.1"/>
    <property type="molecule type" value="Genomic_DNA"/>
</dbReference>
<dbReference type="Proteomes" id="UP000031938">
    <property type="component" value="Unassembled WGS sequence"/>
</dbReference>
<dbReference type="OrthoDB" id="2988890at2"/>
<dbReference type="PATRIC" id="fig|889306.3.peg.3814"/>
<sequence>MIEILSTLEGYKTTLNKLETVLKPLGFSIGGGWEYDHGYFDYPVSKEESYYFVRLPFSTLEGELDSPGVTVELGTPFVLGHQYQAGIDHADVNNVTASFNQFQKPSDPDTEVPKEIEQQGKEIVEKAEIALQE</sequence>